<sequence length="56" mass="5999">MISDAELYRLAIVLGCSAMVLLVLHSFLEANAEDLETDIVKEKKVAKVAAAPAKAK</sequence>
<evidence type="ECO:0000256" key="7">
    <source>
        <dbReference type="ARBA" id="ARBA00022989"/>
    </source>
</evidence>
<dbReference type="GO" id="GO:0008250">
    <property type="term" value="C:oligosaccharyltransferase complex"/>
    <property type="evidence" value="ECO:0007669"/>
    <property type="project" value="TreeGrafter"/>
</dbReference>
<keyword evidence="7 9" id="KW-1133">Transmembrane helix</keyword>
<keyword evidence="6" id="KW-0735">Signal-anchor</keyword>
<comment type="similarity">
    <text evidence="2">Belongs to the OST4 family.</text>
</comment>
<dbReference type="PANTHER" id="PTHR48164:SF1">
    <property type="entry name" value="DOLICHYL-DIPHOSPHOOLIGOSACCHARIDE--PROTEIN GLYCOSYLTRANSFERASE SUBUNIT 4"/>
    <property type="match status" value="1"/>
</dbReference>
<organism evidence="10 11">
    <name type="scientific">Pseudoneurospora amorphoporcata</name>
    <dbReference type="NCBI Taxonomy" id="241081"/>
    <lineage>
        <taxon>Eukaryota</taxon>
        <taxon>Fungi</taxon>
        <taxon>Dikarya</taxon>
        <taxon>Ascomycota</taxon>
        <taxon>Pezizomycotina</taxon>
        <taxon>Sordariomycetes</taxon>
        <taxon>Sordariomycetidae</taxon>
        <taxon>Sordariales</taxon>
        <taxon>Sordariaceae</taxon>
        <taxon>Pseudoneurospora</taxon>
    </lineage>
</organism>
<evidence type="ECO:0000313" key="10">
    <source>
        <dbReference type="EMBL" id="KAK3951063.1"/>
    </source>
</evidence>
<evidence type="ECO:0000313" key="11">
    <source>
        <dbReference type="Proteomes" id="UP001303222"/>
    </source>
</evidence>
<accession>A0AAN6SFA7</accession>
<evidence type="ECO:0000256" key="4">
    <source>
        <dbReference type="ARBA" id="ARBA00022692"/>
    </source>
</evidence>
<gene>
    <name evidence="10" type="ORF">QBC32DRAFT_344912</name>
</gene>
<dbReference type="GO" id="GO:0018279">
    <property type="term" value="P:protein N-linked glycosylation via asparagine"/>
    <property type="evidence" value="ECO:0007669"/>
    <property type="project" value="TreeGrafter"/>
</dbReference>
<dbReference type="InterPro" id="IPR036330">
    <property type="entry name" value="Ost4p_sf"/>
</dbReference>
<feature type="transmembrane region" description="Helical" evidence="9">
    <location>
        <begin position="7"/>
        <end position="28"/>
    </location>
</feature>
<dbReference type="InterPro" id="IPR018943">
    <property type="entry name" value="Oligosaccaryltransferase"/>
</dbReference>
<dbReference type="Pfam" id="PF10215">
    <property type="entry name" value="Ost4"/>
    <property type="match status" value="1"/>
</dbReference>
<dbReference type="PANTHER" id="PTHR48164">
    <property type="entry name" value="DOLICHYL-DIPHOSPHOOLIGOSACCHARIDE--PROTEIN GLYCOSYLTRANSFERASE SUBUNIT 4"/>
    <property type="match status" value="1"/>
</dbReference>
<dbReference type="EMBL" id="MU859158">
    <property type="protein sequence ID" value="KAK3951063.1"/>
    <property type="molecule type" value="Genomic_DNA"/>
</dbReference>
<proteinExistence type="inferred from homology"/>
<keyword evidence="11" id="KW-1185">Reference proteome</keyword>
<evidence type="ECO:0000256" key="9">
    <source>
        <dbReference type="SAM" id="Phobius"/>
    </source>
</evidence>
<name>A0AAN6SFA7_9PEZI</name>
<evidence type="ECO:0000256" key="8">
    <source>
        <dbReference type="ARBA" id="ARBA00023136"/>
    </source>
</evidence>
<reference evidence="10" key="1">
    <citation type="journal article" date="2023" name="Mol. Phylogenet. Evol.">
        <title>Genome-scale phylogeny and comparative genomics of the fungal order Sordariales.</title>
        <authorList>
            <person name="Hensen N."/>
            <person name="Bonometti L."/>
            <person name="Westerberg I."/>
            <person name="Brannstrom I.O."/>
            <person name="Guillou S."/>
            <person name="Cros-Aarteil S."/>
            <person name="Calhoun S."/>
            <person name="Haridas S."/>
            <person name="Kuo A."/>
            <person name="Mondo S."/>
            <person name="Pangilinan J."/>
            <person name="Riley R."/>
            <person name="LaButti K."/>
            <person name="Andreopoulos B."/>
            <person name="Lipzen A."/>
            <person name="Chen C."/>
            <person name="Yan M."/>
            <person name="Daum C."/>
            <person name="Ng V."/>
            <person name="Clum A."/>
            <person name="Steindorff A."/>
            <person name="Ohm R.A."/>
            <person name="Martin F."/>
            <person name="Silar P."/>
            <person name="Natvig D.O."/>
            <person name="Lalanne C."/>
            <person name="Gautier V."/>
            <person name="Ament-Velasquez S.L."/>
            <person name="Kruys A."/>
            <person name="Hutchinson M.I."/>
            <person name="Powell A.J."/>
            <person name="Barry K."/>
            <person name="Miller A.N."/>
            <person name="Grigoriev I.V."/>
            <person name="Debuchy R."/>
            <person name="Gladieux P."/>
            <person name="Hiltunen Thoren M."/>
            <person name="Johannesson H."/>
        </authorList>
    </citation>
    <scope>NUCLEOTIDE SEQUENCE</scope>
    <source>
        <strain evidence="10">CBS 626.80</strain>
    </source>
</reference>
<protein>
    <recommendedName>
        <fullName evidence="3">Dolichyl-diphosphooligosaccharide--protein glycosyltransferase subunit 4</fullName>
    </recommendedName>
</protein>
<dbReference type="InterPro" id="IPR051307">
    <property type="entry name" value="OST4"/>
</dbReference>
<evidence type="ECO:0000256" key="6">
    <source>
        <dbReference type="ARBA" id="ARBA00022968"/>
    </source>
</evidence>
<comment type="subcellular location">
    <subcellularLocation>
        <location evidence="1">Endoplasmic reticulum membrane</location>
        <topology evidence="1">Single-pass type III membrane protein</topology>
    </subcellularLocation>
</comment>
<dbReference type="Proteomes" id="UP001303222">
    <property type="component" value="Unassembled WGS sequence"/>
</dbReference>
<evidence type="ECO:0000256" key="3">
    <source>
        <dbReference type="ARBA" id="ARBA00017662"/>
    </source>
</evidence>
<keyword evidence="5" id="KW-0256">Endoplasmic reticulum</keyword>
<dbReference type="AlphaFoldDB" id="A0AAN6SFA7"/>
<dbReference type="SUPFAM" id="SSF103464">
    <property type="entry name" value="Oligosaccharyltransferase subunit ost4p"/>
    <property type="match status" value="1"/>
</dbReference>
<evidence type="ECO:0000256" key="5">
    <source>
        <dbReference type="ARBA" id="ARBA00022824"/>
    </source>
</evidence>
<comment type="caution">
    <text evidence="10">The sequence shown here is derived from an EMBL/GenBank/DDBJ whole genome shotgun (WGS) entry which is preliminary data.</text>
</comment>
<evidence type="ECO:0000256" key="1">
    <source>
        <dbReference type="ARBA" id="ARBA00004643"/>
    </source>
</evidence>
<keyword evidence="4 9" id="KW-0812">Transmembrane</keyword>
<evidence type="ECO:0000256" key="2">
    <source>
        <dbReference type="ARBA" id="ARBA00007685"/>
    </source>
</evidence>
<reference evidence="10" key="2">
    <citation type="submission" date="2023-06" db="EMBL/GenBank/DDBJ databases">
        <authorList>
            <consortium name="Lawrence Berkeley National Laboratory"/>
            <person name="Mondo S.J."/>
            <person name="Hensen N."/>
            <person name="Bonometti L."/>
            <person name="Westerberg I."/>
            <person name="Brannstrom I.O."/>
            <person name="Guillou S."/>
            <person name="Cros-Aarteil S."/>
            <person name="Calhoun S."/>
            <person name="Haridas S."/>
            <person name="Kuo A."/>
            <person name="Pangilinan J."/>
            <person name="Riley R."/>
            <person name="Labutti K."/>
            <person name="Andreopoulos B."/>
            <person name="Lipzen A."/>
            <person name="Chen C."/>
            <person name="Yanf M."/>
            <person name="Daum C."/>
            <person name="Ng V."/>
            <person name="Clum A."/>
            <person name="Steindorff A."/>
            <person name="Ohm R."/>
            <person name="Martin F."/>
            <person name="Silar P."/>
            <person name="Natvig D."/>
            <person name="Lalanne C."/>
            <person name="Gautier V."/>
            <person name="Ament-Velasquez S.L."/>
            <person name="Kruys A."/>
            <person name="Hutchinson M.I."/>
            <person name="Powell A.J."/>
            <person name="Barry K."/>
            <person name="Miller A.N."/>
            <person name="Grigoriev I.V."/>
            <person name="Debuchy R."/>
            <person name="Gladieux P."/>
            <person name="Thoren M.H."/>
            <person name="Johannesson H."/>
        </authorList>
    </citation>
    <scope>NUCLEOTIDE SEQUENCE</scope>
    <source>
        <strain evidence="10">CBS 626.80</strain>
    </source>
</reference>
<keyword evidence="8 9" id="KW-0472">Membrane</keyword>